<feature type="transmembrane region" description="Helical" evidence="1">
    <location>
        <begin position="6"/>
        <end position="27"/>
    </location>
</feature>
<sequence>MNVIGTLKLIARVLSCVLVINLITLLLKKPLLPWLHNWLLACPSSTQRCALRWQKWPFVERLVWKFLIYIETNHHL</sequence>
<reference evidence="3" key="1">
    <citation type="submission" date="2015-10" db="EMBL/GenBank/DDBJ databases">
        <authorList>
            <person name="Devillers H."/>
        </authorList>
    </citation>
    <scope>NUCLEOTIDE SEQUENCE [LARGE SCALE GENOMIC DNA]</scope>
</reference>
<accession>A0A0P1KTI6</accession>
<organism evidence="2 3">
    <name type="scientific">Lachancea quebecensis</name>
    <dbReference type="NCBI Taxonomy" id="1654605"/>
    <lineage>
        <taxon>Eukaryota</taxon>
        <taxon>Fungi</taxon>
        <taxon>Dikarya</taxon>
        <taxon>Ascomycota</taxon>
        <taxon>Saccharomycotina</taxon>
        <taxon>Saccharomycetes</taxon>
        <taxon>Saccharomycetales</taxon>
        <taxon>Saccharomycetaceae</taxon>
        <taxon>Lachancea</taxon>
    </lineage>
</organism>
<keyword evidence="3" id="KW-1185">Reference proteome</keyword>
<protein>
    <submittedName>
        <fullName evidence="2">LAQU0S07e04632g1_1</fullName>
    </submittedName>
</protein>
<dbReference type="EMBL" id="LN890573">
    <property type="protein sequence ID" value="CUS22982.1"/>
    <property type="molecule type" value="Genomic_DNA"/>
</dbReference>
<evidence type="ECO:0000313" key="2">
    <source>
        <dbReference type="EMBL" id="CUS22982.1"/>
    </source>
</evidence>
<proteinExistence type="predicted"/>
<evidence type="ECO:0000313" key="3">
    <source>
        <dbReference type="Proteomes" id="UP000236544"/>
    </source>
</evidence>
<dbReference type="OrthoDB" id="4032162at2759"/>
<dbReference type="Proteomes" id="UP000236544">
    <property type="component" value="Unassembled WGS sequence"/>
</dbReference>
<keyword evidence="1" id="KW-0812">Transmembrane</keyword>
<gene>
    <name evidence="2" type="ORF">LAQU0_S07e04632g</name>
</gene>
<evidence type="ECO:0000256" key="1">
    <source>
        <dbReference type="SAM" id="Phobius"/>
    </source>
</evidence>
<keyword evidence="1" id="KW-0472">Membrane</keyword>
<keyword evidence="1" id="KW-1133">Transmembrane helix</keyword>
<name>A0A0P1KTI6_9SACH</name>
<dbReference type="AlphaFoldDB" id="A0A0P1KTI6"/>